<sequence length="102" mass="10968">MSDNNNDDFPDPRIPSVYADGIVNATTLGPVAKLIFARVDPSLSATKETNVVFNQQIIIPIGALIEGVAFLEEFIEKLENDGNADKGALNAAREKRAAGRAR</sequence>
<proteinExistence type="predicted"/>
<gene>
    <name evidence="1" type="ORF">QOZ94_002785</name>
</gene>
<dbReference type="EMBL" id="JAUSVY010000006">
    <property type="protein sequence ID" value="MDQ0505981.1"/>
    <property type="molecule type" value="Genomic_DNA"/>
</dbReference>
<protein>
    <submittedName>
        <fullName evidence="1">Uncharacterized protein</fullName>
    </submittedName>
</protein>
<dbReference type="Proteomes" id="UP001241747">
    <property type="component" value="Unassembled WGS sequence"/>
</dbReference>
<reference evidence="1 2" key="1">
    <citation type="submission" date="2023-07" db="EMBL/GenBank/DDBJ databases">
        <title>Genomic Encyclopedia of Type Strains, Phase IV (KMG-IV): sequencing the most valuable type-strain genomes for metagenomic binning, comparative biology and taxonomic classification.</title>
        <authorList>
            <person name="Goeker M."/>
        </authorList>
    </citation>
    <scope>NUCLEOTIDE SEQUENCE [LARGE SCALE GENOMIC DNA]</scope>
    <source>
        <strain evidence="1 2">DSM 3770</strain>
    </source>
</reference>
<name>A0ABU0LFR9_XANAG</name>
<comment type="caution">
    <text evidence="1">The sequence shown here is derived from an EMBL/GenBank/DDBJ whole genome shotgun (WGS) entry which is preliminary data.</text>
</comment>
<organism evidence="1 2">
    <name type="scientific">Xanthobacter agilis</name>
    <dbReference type="NCBI Taxonomy" id="47492"/>
    <lineage>
        <taxon>Bacteria</taxon>
        <taxon>Pseudomonadati</taxon>
        <taxon>Pseudomonadota</taxon>
        <taxon>Alphaproteobacteria</taxon>
        <taxon>Hyphomicrobiales</taxon>
        <taxon>Xanthobacteraceae</taxon>
        <taxon>Xanthobacter</taxon>
    </lineage>
</organism>
<evidence type="ECO:0000313" key="1">
    <source>
        <dbReference type="EMBL" id="MDQ0505981.1"/>
    </source>
</evidence>
<evidence type="ECO:0000313" key="2">
    <source>
        <dbReference type="Proteomes" id="UP001241747"/>
    </source>
</evidence>
<keyword evidence="2" id="KW-1185">Reference proteome</keyword>
<dbReference type="RefSeq" id="WP_237347735.1">
    <property type="nucleotide sequence ID" value="NZ_JABWGX010000048.1"/>
</dbReference>
<accession>A0ABU0LFR9</accession>